<dbReference type="Gene3D" id="1.20.920.10">
    <property type="entry name" value="Bromodomain-like"/>
    <property type="match status" value="1"/>
</dbReference>
<dbReference type="RefSeq" id="XP_024330365.1">
    <property type="nucleotide sequence ID" value="XM_024475977.1"/>
</dbReference>
<dbReference type="OrthoDB" id="308861at2759"/>
<dbReference type="GO" id="GO:0003743">
    <property type="term" value="F:translation initiation factor activity"/>
    <property type="evidence" value="ECO:0007669"/>
    <property type="project" value="UniProtKB-KW"/>
</dbReference>
<dbReference type="GO" id="GO:0003682">
    <property type="term" value="F:chromatin binding"/>
    <property type="evidence" value="ECO:0007669"/>
    <property type="project" value="TreeGrafter"/>
</dbReference>
<keyword evidence="6" id="KW-1185">Reference proteome</keyword>
<dbReference type="GO" id="GO:0016251">
    <property type="term" value="F:RNA polymerase II general transcription initiation factor activity"/>
    <property type="evidence" value="ECO:0007669"/>
    <property type="project" value="TreeGrafter"/>
</dbReference>
<dbReference type="InterPro" id="IPR027268">
    <property type="entry name" value="Peptidase_M4/M1_CTD_sf"/>
</dbReference>
<dbReference type="InterPro" id="IPR036427">
    <property type="entry name" value="Bromodomain-like_sf"/>
</dbReference>
<reference evidence="5 6" key="1">
    <citation type="journal article" date="2015" name="Environ. Microbiol.">
        <title>Genome analyses suggest the presence of polyploidy and recent human-driven expansions in eight global populations of the honeybee pathogen Nosema ceranae.</title>
        <authorList>
            <person name="Pelin A."/>
            <person name="Selman M."/>
            <person name="Aris-Brosou S."/>
            <person name="Farinelli L."/>
            <person name="Corradi N."/>
        </authorList>
    </citation>
    <scope>NUCLEOTIDE SEQUENCE [LARGE SCALE GENOMIC DNA]</scope>
    <source>
        <strain evidence="5 6">PA08 1199</strain>
    </source>
</reference>
<dbReference type="InterPro" id="IPR037813">
    <property type="entry name" value="TAF2"/>
</dbReference>
<keyword evidence="5" id="KW-0396">Initiation factor</keyword>
<gene>
    <name evidence="5" type="ORF">AAJ76_5500011565</name>
</gene>
<dbReference type="CDD" id="cd04369">
    <property type="entry name" value="Bromodomain"/>
    <property type="match status" value="1"/>
</dbReference>
<evidence type="ECO:0000256" key="3">
    <source>
        <dbReference type="SAM" id="MobiDB-lite"/>
    </source>
</evidence>
<dbReference type="VEuPathDB" id="MicrosporidiaDB:NCER_101163"/>
<dbReference type="EMBL" id="JPQZ01000055">
    <property type="protein sequence ID" value="KKO74623.1"/>
    <property type="molecule type" value="Genomic_DNA"/>
</dbReference>
<feature type="region of interest" description="Disordered" evidence="3">
    <location>
        <begin position="1184"/>
        <end position="1203"/>
    </location>
</feature>
<keyword evidence="1 2" id="KW-0103">Bromodomain</keyword>
<proteinExistence type="predicted"/>
<dbReference type="PANTHER" id="PTHR15137">
    <property type="entry name" value="TRANSCRIPTION INITIATION FACTOR TFIID"/>
    <property type="match status" value="1"/>
</dbReference>
<dbReference type="Pfam" id="PF25316">
    <property type="entry name" value="TAF2_3rd"/>
    <property type="match status" value="1"/>
</dbReference>
<dbReference type="VEuPathDB" id="MicrosporidiaDB:G9O61_00g012960"/>
<dbReference type="InterPro" id="IPR001487">
    <property type="entry name" value="Bromodomain"/>
</dbReference>
<organism evidence="5 6">
    <name type="scientific">Vairimorpha ceranae</name>
    <dbReference type="NCBI Taxonomy" id="40302"/>
    <lineage>
        <taxon>Eukaryota</taxon>
        <taxon>Fungi</taxon>
        <taxon>Fungi incertae sedis</taxon>
        <taxon>Microsporidia</taxon>
        <taxon>Nosematidae</taxon>
        <taxon>Vairimorpha</taxon>
    </lineage>
</organism>
<dbReference type="InterPro" id="IPR057991">
    <property type="entry name" value="TPR_TAF2_C"/>
</dbReference>
<feature type="domain" description="Bromo" evidence="4">
    <location>
        <begin position="1563"/>
        <end position="1623"/>
    </location>
</feature>
<sequence length="1734" mass="206104">MKIERQKNIYFIDLNQNLFRGYIETYINNKEDIFFRYKFSALEITDIAVFQNGQLITDALFTIEYLKDKIDDRKHFQAVNCNYLNIKLLEIYKNKDLKIKIDFKSKEENSAICFYKPLTDKDNHKEMVCNNKNNDSSGIFPSVDSDQKYKWELIYVYSSLEELKIISPGILRSFVEEDNLLISSYSIENSCANFINFAIGTFSRHEIFNGDDKKLIFCPLYMKQLNESILEIIDDFSNIIKYVEFLLQMSYPLESLSVLFTLIETDMIHSLNVAIYNISHISTFNDIEPKFLIKRLISNIISSQIFDYHVYSRDNTDYWIFCGLKGYLEDYCVRILLGNNEFLFQYKIDKDFVLKNDIYELPLCDEKRDQISYKTDFFIKKSKLVFHTLENNLSKAFLEKIIRFLIEKKDEVLVNFTPDFLSLIKDITGKDMKDFFEFYVFKPGLLKVNFRYSIDTKKNRVDFKIEQRPTSKIFNHNTKAIGNISIASYEVEGCFDHVINMQNSDHFYYHVRTKKRKKIEEEEDEIMPLLWMRMDPKREHLIDGFIEQPDYMFIEQVLDKNVIGQLEALDQLSKNISIQICEVLERVLDSSHVFYKIRIKVMYILSKINIDNFIGFQRLIQFFTKKYFVQSSTIVKPNEFLFVNYFLQKHCVKALSYTNPSIIKGYNGRNVASFSVICSFIINILKFNDNSANLYNDSWYIASVIECLSKPILALQHFEDLENYNSKDTFSEHLSSNVIEDSNTNDYIVNNKGTDFQYDLQENSSDDLKEIFKEDAIDNFTFNEENVKKDKNSFKFIQEALEEVERYRIMDMIFSSHKNIITESIIYLLGRLSIYGCITLTKLALINYSKYPNSFKVRKASFVMLTFLYNDDMECLKYLFDVIKSDIIDIKLLILNSWINLLSIKNEETKKTLFPFQSEFHYLLELYAYDYDFKYKVFEILDFLNNKNVSINEYNKKLITLCETKFNKKFIIRKLEQEKIITTQNLLKIKLKDFKKIKRQFLLDTYLLKLAKPKKRDLEKEEIIEERTKKENTAAIQNEIIFLGTSKKDDVKVYNKSELIVEQKNSRLEDVNLEEMLRFDELNNELDEIYLEFNKVPNEQVQSINYSSNEMSSINFSKNTEHFNRIVNFENDYFNDKSLKQTNLTINKLFNDFRNQVSENSRRTDSSTFSGTFNYLETEFDDNFDSTSRKNNTKETSMDSFPQISSQKVDLEKFLLSDNSEDEEKQDSCKTQILEERDFDRDFVDIGFIPIRNNITQFSSSFESLLSSSNKYSNFSPLQKNAFLKNEESNTIPLKDFAQPRDIFENSKFATSFFVSESCAADKLSKSTLEDSLDNSTSQIKSSNENRKEYFLNSDTEFMRIKKKNLEPLEAFVYRIDELTLRFPIRTKIRLPAYRNFIKFEKDTVFRKRRNKFEELSSPEFYSSKKTSYQIKHNDPITKKLFYGTINNISVKQVNKVIFKNKNNSFFDWRPKTFKEIETYVSSEHRYKKIWREMERALVFALSYSQYGSRTFNIAKRLFDIFEVKIYETYQIPKIVHPMSSILQNYCVDFLNNLCLNDKFFSFIRPVNIDGLDAYVDIVRSPMCLDIVQKKMMKYLTIESFYGDIKQIYKNCVYFNQNKAEIVHSAKKLLKKTQDFDQFLENYKNKISSDEFIKLLLQRFEDSINFIDILRKYDNRQIVTFKELIDEVRNIKSNSMRKFISQQELQREMEIFEDQIYHAFSVYGEKVYSWDIYN</sequence>
<dbReference type="InterPro" id="IPR057345">
    <property type="entry name" value="Ig-like_TAF2"/>
</dbReference>
<dbReference type="GeneID" id="36320925"/>
<dbReference type="Pfam" id="PF25577">
    <property type="entry name" value="TPR_TAF2_C"/>
    <property type="match status" value="1"/>
</dbReference>
<evidence type="ECO:0000256" key="2">
    <source>
        <dbReference type="PROSITE-ProRule" id="PRU00035"/>
    </source>
</evidence>
<dbReference type="GO" id="GO:0006367">
    <property type="term" value="P:transcription initiation at RNA polymerase II promoter"/>
    <property type="evidence" value="ECO:0007669"/>
    <property type="project" value="TreeGrafter"/>
</dbReference>
<dbReference type="GO" id="GO:0000976">
    <property type="term" value="F:transcription cis-regulatory region binding"/>
    <property type="evidence" value="ECO:0007669"/>
    <property type="project" value="TreeGrafter"/>
</dbReference>
<dbReference type="GO" id="GO:0005669">
    <property type="term" value="C:transcription factor TFIID complex"/>
    <property type="evidence" value="ECO:0007669"/>
    <property type="project" value="InterPro"/>
</dbReference>
<dbReference type="Pfam" id="PF00439">
    <property type="entry name" value="Bromodomain"/>
    <property type="match status" value="1"/>
</dbReference>
<protein>
    <submittedName>
        <fullName evidence="5">Transcription initiation factor tfiid subunit</fullName>
    </submittedName>
</protein>
<accession>A0A0F9WNP2</accession>
<name>A0A0F9WNP2_9MICR</name>
<dbReference type="Gene3D" id="1.10.390.10">
    <property type="entry name" value="Neutral Protease Domain 2"/>
    <property type="match status" value="1"/>
</dbReference>
<evidence type="ECO:0000256" key="1">
    <source>
        <dbReference type="ARBA" id="ARBA00023117"/>
    </source>
</evidence>
<evidence type="ECO:0000313" key="6">
    <source>
        <dbReference type="Proteomes" id="UP000034350"/>
    </source>
</evidence>
<evidence type="ECO:0000259" key="4">
    <source>
        <dbReference type="PROSITE" id="PS50014"/>
    </source>
</evidence>
<dbReference type="PANTHER" id="PTHR15137:SF9">
    <property type="entry name" value="TRANSCRIPTION INITIATION FACTOR TFIID SUBUNIT 2"/>
    <property type="match status" value="1"/>
</dbReference>
<dbReference type="SMART" id="SM00297">
    <property type="entry name" value="BROMO"/>
    <property type="match status" value="1"/>
</dbReference>
<dbReference type="Proteomes" id="UP000034350">
    <property type="component" value="Unassembled WGS sequence"/>
</dbReference>
<comment type="caution">
    <text evidence="5">The sequence shown here is derived from an EMBL/GenBank/DDBJ whole genome shotgun (WGS) entry which is preliminary data.</text>
</comment>
<dbReference type="VEuPathDB" id="MicrosporidiaDB:AAJ76_5500011565"/>
<dbReference type="PROSITE" id="PS50014">
    <property type="entry name" value="BROMODOMAIN_2"/>
    <property type="match status" value="1"/>
</dbReference>
<evidence type="ECO:0000313" key="5">
    <source>
        <dbReference type="EMBL" id="KKO74623.1"/>
    </source>
</evidence>
<keyword evidence="5" id="KW-0648">Protein biosynthesis</keyword>
<dbReference type="GO" id="GO:0006325">
    <property type="term" value="P:chromatin organization"/>
    <property type="evidence" value="ECO:0007669"/>
    <property type="project" value="UniProtKB-ARBA"/>
</dbReference>
<dbReference type="SUPFAM" id="SSF47370">
    <property type="entry name" value="Bromodomain"/>
    <property type="match status" value="1"/>
</dbReference>